<keyword evidence="2" id="KW-1185">Reference proteome</keyword>
<evidence type="ECO:0000313" key="1">
    <source>
        <dbReference type="EMBL" id="KAK8477839.1"/>
    </source>
</evidence>
<comment type="caution">
    <text evidence="1">The sequence shown here is derived from an EMBL/GenBank/DDBJ whole genome shotgun (WGS) entry which is preliminary data.</text>
</comment>
<proteinExistence type="predicted"/>
<accession>A0ABR1ZC20</accession>
<protein>
    <submittedName>
        <fullName evidence="1">Uncharacterized protein</fullName>
    </submittedName>
</protein>
<sequence>MQEHDGEVVRSRLIWTERRRYRTRKSAARGGKEIGMWRDFYCRSTDLQLFSSAGVVKQSPCKLAGGQRSRATELTATVAATELTATVAATSTVEIKKYWF</sequence>
<dbReference type="Proteomes" id="UP001396334">
    <property type="component" value="Unassembled WGS sequence"/>
</dbReference>
<name>A0ABR1ZC20_9ROSI</name>
<evidence type="ECO:0000313" key="2">
    <source>
        <dbReference type="Proteomes" id="UP001396334"/>
    </source>
</evidence>
<gene>
    <name evidence="1" type="ORF">V6N11_082615</name>
</gene>
<dbReference type="EMBL" id="JBBPBN010001642">
    <property type="protein sequence ID" value="KAK8477839.1"/>
    <property type="molecule type" value="Genomic_DNA"/>
</dbReference>
<reference evidence="1 2" key="1">
    <citation type="journal article" date="2024" name="G3 (Bethesda)">
        <title>Genome assembly of Hibiscus sabdariffa L. provides insights into metabolisms of medicinal natural products.</title>
        <authorList>
            <person name="Kim T."/>
        </authorList>
    </citation>
    <scope>NUCLEOTIDE SEQUENCE [LARGE SCALE GENOMIC DNA]</scope>
    <source>
        <strain evidence="1">TK-2024</strain>
        <tissue evidence="1">Old leaves</tissue>
    </source>
</reference>
<organism evidence="1 2">
    <name type="scientific">Hibiscus sabdariffa</name>
    <name type="common">roselle</name>
    <dbReference type="NCBI Taxonomy" id="183260"/>
    <lineage>
        <taxon>Eukaryota</taxon>
        <taxon>Viridiplantae</taxon>
        <taxon>Streptophyta</taxon>
        <taxon>Embryophyta</taxon>
        <taxon>Tracheophyta</taxon>
        <taxon>Spermatophyta</taxon>
        <taxon>Magnoliopsida</taxon>
        <taxon>eudicotyledons</taxon>
        <taxon>Gunneridae</taxon>
        <taxon>Pentapetalae</taxon>
        <taxon>rosids</taxon>
        <taxon>malvids</taxon>
        <taxon>Malvales</taxon>
        <taxon>Malvaceae</taxon>
        <taxon>Malvoideae</taxon>
        <taxon>Hibiscus</taxon>
    </lineage>
</organism>